<reference evidence="1 2" key="1">
    <citation type="submission" date="2018-08" db="EMBL/GenBank/DDBJ databases">
        <title>A genome reference for cultivated species of the human gut microbiota.</title>
        <authorList>
            <person name="Zou Y."/>
            <person name="Xue W."/>
            <person name="Luo G."/>
        </authorList>
    </citation>
    <scope>NUCLEOTIDE SEQUENCE [LARGE SCALE GENOMIC DNA]</scope>
    <source>
        <strain evidence="1 2">AM25-1LB</strain>
    </source>
</reference>
<name>A0A414P7W3_9FIRM</name>
<dbReference type="Proteomes" id="UP000284902">
    <property type="component" value="Unassembled WGS sequence"/>
</dbReference>
<protein>
    <submittedName>
        <fullName evidence="1">Uncharacterized protein</fullName>
    </submittedName>
</protein>
<dbReference type="AlphaFoldDB" id="A0A414P7W3"/>
<accession>A0A414P7W3</accession>
<evidence type="ECO:0000313" key="1">
    <source>
        <dbReference type="EMBL" id="RHF62321.1"/>
    </source>
</evidence>
<sequence length="85" mass="10231">MIFVINKLKYDTEKMELVSDKVRYCFYLMRCLTEARLYRSRKRRWLIVNENGTYAIAINEESAKNILLSYDVEAYEKMFGELEEA</sequence>
<dbReference type="EMBL" id="QRHG01000006">
    <property type="protein sequence ID" value="RHF62321.1"/>
    <property type="molecule type" value="Genomic_DNA"/>
</dbReference>
<dbReference type="RefSeq" id="WP_118212571.1">
    <property type="nucleotide sequence ID" value="NZ_DAWBHJ010000015.1"/>
</dbReference>
<proteinExistence type="predicted"/>
<gene>
    <name evidence="1" type="ORF">DW672_03515</name>
</gene>
<evidence type="ECO:0000313" key="2">
    <source>
        <dbReference type="Proteomes" id="UP000284902"/>
    </source>
</evidence>
<comment type="caution">
    <text evidence="1">The sequence shown here is derived from an EMBL/GenBank/DDBJ whole genome shotgun (WGS) entry which is preliminary data.</text>
</comment>
<organism evidence="1 2">
    <name type="scientific">[Ruminococcus] lactaris</name>
    <dbReference type="NCBI Taxonomy" id="46228"/>
    <lineage>
        <taxon>Bacteria</taxon>
        <taxon>Bacillati</taxon>
        <taxon>Bacillota</taxon>
        <taxon>Clostridia</taxon>
        <taxon>Lachnospirales</taxon>
        <taxon>Lachnospiraceae</taxon>
        <taxon>Mediterraneibacter</taxon>
    </lineage>
</organism>